<gene>
    <name evidence="2" type="ORF">LSALG_LOCUS22373</name>
</gene>
<accession>A0AA35YZ01</accession>
<keyword evidence="3" id="KW-1185">Reference proteome</keyword>
<dbReference type="EMBL" id="OX465080">
    <property type="protein sequence ID" value="CAI9282749.1"/>
    <property type="molecule type" value="Genomic_DNA"/>
</dbReference>
<reference evidence="2" key="1">
    <citation type="submission" date="2023-04" db="EMBL/GenBank/DDBJ databases">
        <authorList>
            <person name="Vijverberg K."/>
            <person name="Xiong W."/>
            <person name="Schranz E."/>
        </authorList>
    </citation>
    <scope>NUCLEOTIDE SEQUENCE</scope>
</reference>
<dbReference type="AlphaFoldDB" id="A0AA35YZ01"/>
<sequence length="119" mass="14531">MMIFSIVEPYRPPLPFPSHANENLVKEENMKFLRHDEFDHMKEEEWDEWEEPLPEEQLEKEVNYSKPRLSTPMIFEVFALTRQPNPVIELIEEKEEEYDEPHFDKKNPKRDKTKANTWE</sequence>
<name>A0AA35YZ01_LACSI</name>
<evidence type="ECO:0000256" key="1">
    <source>
        <dbReference type="SAM" id="MobiDB-lite"/>
    </source>
</evidence>
<organism evidence="2 3">
    <name type="scientific">Lactuca saligna</name>
    <name type="common">Willowleaf lettuce</name>
    <dbReference type="NCBI Taxonomy" id="75948"/>
    <lineage>
        <taxon>Eukaryota</taxon>
        <taxon>Viridiplantae</taxon>
        <taxon>Streptophyta</taxon>
        <taxon>Embryophyta</taxon>
        <taxon>Tracheophyta</taxon>
        <taxon>Spermatophyta</taxon>
        <taxon>Magnoliopsida</taxon>
        <taxon>eudicotyledons</taxon>
        <taxon>Gunneridae</taxon>
        <taxon>Pentapetalae</taxon>
        <taxon>asterids</taxon>
        <taxon>campanulids</taxon>
        <taxon>Asterales</taxon>
        <taxon>Asteraceae</taxon>
        <taxon>Cichorioideae</taxon>
        <taxon>Cichorieae</taxon>
        <taxon>Lactucinae</taxon>
        <taxon>Lactuca</taxon>
    </lineage>
</organism>
<evidence type="ECO:0000313" key="3">
    <source>
        <dbReference type="Proteomes" id="UP001177003"/>
    </source>
</evidence>
<protein>
    <submittedName>
        <fullName evidence="2">Uncharacterized protein</fullName>
    </submittedName>
</protein>
<dbReference type="Proteomes" id="UP001177003">
    <property type="component" value="Chromosome 4"/>
</dbReference>
<evidence type="ECO:0000313" key="2">
    <source>
        <dbReference type="EMBL" id="CAI9282749.1"/>
    </source>
</evidence>
<feature type="region of interest" description="Disordered" evidence="1">
    <location>
        <begin position="92"/>
        <end position="119"/>
    </location>
</feature>
<proteinExistence type="predicted"/>